<dbReference type="GeneID" id="64626522"/>
<dbReference type="EMBL" id="JABBWG010000005">
    <property type="protein sequence ID" value="KAG1822844.1"/>
    <property type="molecule type" value="Genomic_DNA"/>
</dbReference>
<dbReference type="Proteomes" id="UP000807769">
    <property type="component" value="Unassembled WGS sequence"/>
</dbReference>
<keyword evidence="2" id="KW-1185">Reference proteome</keyword>
<dbReference type="RefSeq" id="XP_041197250.1">
    <property type="nucleotide sequence ID" value="XM_041332505.1"/>
</dbReference>
<proteinExistence type="predicted"/>
<gene>
    <name evidence="1" type="ORF">BJ212DRAFT_1296792</name>
</gene>
<reference evidence="1" key="1">
    <citation type="journal article" date="2020" name="New Phytol.">
        <title>Comparative genomics reveals dynamic genome evolution in host specialist ectomycorrhizal fungi.</title>
        <authorList>
            <person name="Lofgren L.A."/>
            <person name="Nguyen N.H."/>
            <person name="Vilgalys R."/>
            <person name="Ruytinx J."/>
            <person name="Liao H.L."/>
            <person name="Branco S."/>
            <person name="Kuo A."/>
            <person name="LaButti K."/>
            <person name="Lipzen A."/>
            <person name="Andreopoulos W."/>
            <person name="Pangilinan J."/>
            <person name="Riley R."/>
            <person name="Hundley H."/>
            <person name="Na H."/>
            <person name="Barry K."/>
            <person name="Grigoriev I.V."/>
            <person name="Stajich J.E."/>
            <person name="Kennedy P.G."/>
        </authorList>
    </citation>
    <scope>NUCLEOTIDE SEQUENCE</scope>
    <source>
        <strain evidence="1">MN1</strain>
    </source>
</reference>
<name>A0A9P7EIR1_9AGAM</name>
<sequence>MSACQNLLVNAEMKARNSLSGRTLARAKQNGSPDKYLEVISRLWCHSSDWHRPKTAYASRSAVLLFVWSISYVERGMRIVKLFGLPPIEGTNDNNCGPYVVNSCMEGVILSWKESYSHGRESYSHLVVTCEFLRSGSVVNEMVIEPCEMDVFFISSVDDFYASVNRLSLIPITWILRGIAKCNMVHNLHLIERIASAAKQLLERHNRKFLRLVKVTGRFNREPAQLRDATKEPDNIHVKPDNTFEFLTKAEDMSSRGNNRGARMPLAPSHEMNSGARMLLAPSHEMNTSKCFQQCHWLARSYFPLEFGGHQAQP</sequence>
<protein>
    <submittedName>
        <fullName evidence="1">Uncharacterized protein</fullName>
    </submittedName>
</protein>
<comment type="caution">
    <text evidence="1">The sequence shown here is derived from an EMBL/GenBank/DDBJ whole genome shotgun (WGS) entry which is preliminary data.</text>
</comment>
<evidence type="ECO:0000313" key="1">
    <source>
        <dbReference type="EMBL" id="KAG1822844.1"/>
    </source>
</evidence>
<organism evidence="1 2">
    <name type="scientific">Suillus subaureus</name>
    <dbReference type="NCBI Taxonomy" id="48587"/>
    <lineage>
        <taxon>Eukaryota</taxon>
        <taxon>Fungi</taxon>
        <taxon>Dikarya</taxon>
        <taxon>Basidiomycota</taxon>
        <taxon>Agaricomycotina</taxon>
        <taxon>Agaricomycetes</taxon>
        <taxon>Agaricomycetidae</taxon>
        <taxon>Boletales</taxon>
        <taxon>Suillineae</taxon>
        <taxon>Suillaceae</taxon>
        <taxon>Suillus</taxon>
    </lineage>
</organism>
<evidence type="ECO:0000313" key="2">
    <source>
        <dbReference type="Proteomes" id="UP000807769"/>
    </source>
</evidence>
<accession>A0A9P7EIR1</accession>
<dbReference type="OrthoDB" id="10602997at2759"/>
<dbReference type="AlphaFoldDB" id="A0A9P7EIR1"/>